<gene>
    <name evidence="6" type="ORF">H0185_09310</name>
</gene>
<evidence type="ECO:0000256" key="3">
    <source>
        <dbReference type="ARBA" id="ARBA00022490"/>
    </source>
</evidence>
<comment type="similarity">
    <text evidence="2">Belongs to the short-chain dehydrogenases/reductases (SDR) family.</text>
</comment>
<keyword evidence="5 6" id="KW-0560">Oxidoreductase</keyword>
<comment type="subcellular location">
    <subcellularLocation>
        <location evidence="1">Cytoplasm</location>
    </subcellularLocation>
</comment>
<dbReference type="Pfam" id="PF00106">
    <property type="entry name" value="adh_short"/>
    <property type="match status" value="1"/>
</dbReference>
<dbReference type="InterPro" id="IPR002347">
    <property type="entry name" value="SDR_fam"/>
</dbReference>
<evidence type="ECO:0000256" key="1">
    <source>
        <dbReference type="ARBA" id="ARBA00004496"/>
    </source>
</evidence>
<dbReference type="NCBIfam" id="NF005381">
    <property type="entry name" value="PRK06924.1"/>
    <property type="match status" value="1"/>
</dbReference>
<dbReference type="Gene3D" id="3.40.50.720">
    <property type="entry name" value="NAD(P)-binding Rossmann-like Domain"/>
    <property type="match status" value="1"/>
</dbReference>
<dbReference type="RefSeq" id="WP_221873225.1">
    <property type="nucleotide sequence ID" value="NZ_JACWFH010000009.1"/>
</dbReference>
<reference evidence="6 7" key="1">
    <citation type="submission" date="2020-07" db="EMBL/GenBank/DDBJ databases">
        <title>Fungal Genomes of the International Space Station.</title>
        <authorList>
            <person name="Seuylemezian A."/>
            <person name="Singh N.K."/>
            <person name="Wood J."/>
            <person name="Venkateswaran K."/>
        </authorList>
    </citation>
    <scope>NUCLEOTIDE SEQUENCE [LARGE SCALE GENOMIC DNA]</scope>
    <source>
        <strain evidence="6 7">PL-B2</strain>
    </source>
</reference>
<evidence type="ECO:0000313" key="6">
    <source>
        <dbReference type="EMBL" id="MBY0097007.1"/>
    </source>
</evidence>
<dbReference type="InterPro" id="IPR051721">
    <property type="entry name" value="Biopterin_syn/organic_redct"/>
</dbReference>
<comment type="caution">
    <text evidence="6">The sequence shown here is derived from an EMBL/GenBank/DDBJ whole genome shotgun (WGS) entry which is preliminary data.</text>
</comment>
<proteinExistence type="inferred from homology"/>
<evidence type="ECO:0000256" key="4">
    <source>
        <dbReference type="ARBA" id="ARBA00022857"/>
    </source>
</evidence>
<dbReference type="PROSITE" id="PS00061">
    <property type="entry name" value="ADH_SHORT"/>
    <property type="match status" value="1"/>
</dbReference>
<keyword evidence="4" id="KW-0521">NADP</keyword>
<dbReference type="SUPFAM" id="SSF51735">
    <property type="entry name" value="NAD(P)-binding Rossmann-fold domains"/>
    <property type="match status" value="1"/>
</dbReference>
<name>A0ABS7K426_9BACI</name>
<dbReference type="EMBL" id="JACWFH010000009">
    <property type="protein sequence ID" value="MBY0097007.1"/>
    <property type="molecule type" value="Genomic_DNA"/>
</dbReference>
<evidence type="ECO:0000256" key="5">
    <source>
        <dbReference type="ARBA" id="ARBA00023002"/>
    </source>
</evidence>
<dbReference type="GO" id="GO:0016491">
    <property type="term" value="F:oxidoreductase activity"/>
    <property type="evidence" value="ECO:0007669"/>
    <property type="project" value="UniProtKB-KW"/>
</dbReference>
<evidence type="ECO:0000313" key="7">
    <source>
        <dbReference type="Proteomes" id="UP000769780"/>
    </source>
</evidence>
<keyword evidence="3" id="KW-0963">Cytoplasm</keyword>
<dbReference type="PANTHER" id="PTHR44085">
    <property type="entry name" value="SEPIAPTERIN REDUCTASE"/>
    <property type="match status" value="1"/>
</dbReference>
<keyword evidence="7" id="KW-1185">Reference proteome</keyword>
<accession>A0ABS7K426</accession>
<evidence type="ECO:0000256" key="2">
    <source>
        <dbReference type="ARBA" id="ARBA00006484"/>
    </source>
</evidence>
<sequence>MKYAIITGSSRGLGEAIAKRMLEEKVKVIGVARSENEEFKMLAKQLGGEYHFYPCNLASTTEIRSVFHEISELTFNEQTEQVYLINNAGMIEPIETAGQLDDHAIATNVQVNLTAPIQISNLILKNASESKTPLTIVNVTSGAAERPVHGWSLYCSTKAGINMFTKTTGLELENQQSQMKVIGYSPGIMDTEMQSTIRSSSEEAFAELDTFKGYKEKGMLRTPTVVANALVLLMLEGKVDNGKIYYVNDLI</sequence>
<dbReference type="Proteomes" id="UP000769780">
    <property type="component" value="Unassembled WGS sequence"/>
</dbReference>
<dbReference type="PANTHER" id="PTHR44085:SF2">
    <property type="entry name" value="SEPIAPTERIN REDUCTASE"/>
    <property type="match status" value="1"/>
</dbReference>
<dbReference type="EC" id="1.1.1.320" evidence="6"/>
<dbReference type="InterPro" id="IPR020904">
    <property type="entry name" value="Sc_DH/Rdtase_CS"/>
</dbReference>
<dbReference type="InterPro" id="IPR036291">
    <property type="entry name" value="NAD(P)-bd_dom_sf"/>
</dbReference>
<dbReference type="PRINTS" id="PR00081">
    <property type="entry name" value="GDHRDH"/>
</dbReference>
<organism evidence="6 7">
    <name type="scientific">Mesobacillus maritimus</name>
    <dbReference type="NCBI Taxonomy" id="1643336"/>
    <lineage>
        <taxon>Bacteria</taxon>
        <taxon>Bacillati</taxon>
        <taxon>Bacillota</taxon>
        <taxon>Bacilli</taxon>
        <taxon>Bacillales</taxon>
        <taxon>Bacillaceae</taxon>
        <taxon>Mesobacillus</taxon>
    </lineage>
</organism>
<protein>
    <submittedName>
        <fullName evidence="6">(S)-benzoin forming benzil reductase</fullName>
        <ecNumber evidence="6">1.1.1.320</ecNumber>
    </submittedName>
</protein>